<comment type="caution">
    <text evidence="10">The sequence shown here is derived from an EMBL/GenBank/DDBJ whole genome shotgun (WGS) entry which is preliminary data.</text>
</comment>
<dbReference type="GO" id="GO:0005669">
    <property type="term" value="C:transcription factor TFIID complex"/>
    <property type="evidence" value="ECO:0007669"/>
    <property type="project" value="InterPro"/>
</dbReference>
<feature type="compositionally biased region" description="Basic and acidic residues" evidence="8">
    <location>
        <begin position="568"/>
        <end position="590"/>
    </location>
</feature>
<name>A0AAD9NJH4_RIDPI</name>
<dbReference type="GO" id="GO:0003713">
    <property type="term" value="F:transcription coactivator activity"/>
    <property type="evidence" value="ECO:0007669"/>
    <property type="project" value="TreeGrafter"/>
</dbReference>
<dbReference type="InterPro" id="IPR004823">
    <property type="entry name" value="TAF_TATA-bd_Histone-like_dom"/>
</dbReference>
<evidence type="ECO:0000313" key="11">
    <source>
        <dbReference type="Proteomes" id="UP001209878"/>
    </source>
</evidence>
<dbReference type="Gene3D" id="1.25.40.770">
    <property type="entry name" value="TAF6, C-terminal HEAT repeat domain"/>
    <property type="match status" value="1"/>
</dbReference>
<organism evidence="10 11">
    <name type="scientific">Ridgeia piscesae</name>
    <name type="common">Tubeworm</name>
    <dbReference type="NCBI Taxonomy" id="27915"/>
    <lineage>
        <taxon>Eukaryota</taxon>
        <taxon>Metazoa</taxon>
        <taxon>Spiralia</taxon>
        <taxon>Lophotrochozoa</taxon>
        <taxon>Annelida</taxon>
        <taxon>Polychaeta</taxon>
        <taxon>Sedentaria</taxon>
        <taxon>Canalipalpata</taxon>
        <taxon>Sabellida</taxon>
        <taxon>Siboglinidae</taxon>
        <taxon>Ridgeia</taxon>
    </lineage>
</organism>
<evidence type="ECO:0000313" key="10">
    <source>
        <dbReference type="EMBL" id="KAK2170828.1"/>
    </source>
</evidence>
<evidence type="ECO:0000256" key="6">
    <source>
        <dbReference type="ARBA" id="ARBA00023163"/>
    </source>
</evidence>
<keyword evidence="7" id="KW-0539">Nucleus</keyword>
<comment type="similarity">
    <text evidence="2">Belongs to the TAF6 family.</text>
</comment>
<evidence type="ECO:0000256" key="2">
    <source>
        <dbReference type="ARBA" id="ARBA00007688"/>
    </source>
</evidence>
<dbReference type="GO" id="GO:0000124">
    <property type="term" value="C:SAGA complex"/>
    <property type="evidence" value="ECO:0007669"/>
    <property type="project" value="InterPro"/>
</dbReference>
<dbReference type="InterPro" id="IPR009072">
    <property type="entry name" value="Histone-fold"/>
</dbReference>
<dbReference type="PANTHER" id="PTHR10221">
    <property type="entry name" value="TRANSCRIPTION INITIATION FACTOR TFIID SUBUNIT 6"/>
    <property type="match status" value="1"/>
</dbReference>
<dbReference type="GO" id="GO:0046695">
    <property type="term" value="C:SLIK (SAGA-like) complex"/>
    <property type="evidence" value="ECO:0007669"/>
    <property type="project" value="InterPro"/>
</dbReference>
<dbReference type="Pfam" id="PF02969">
    <property type="entry name" value="TAF"/>
    <property type="match status" value="1"/>
</dbReference>
<feature type="region of interest" description="Disordered" evidence="8">
    <location>
        <begin position="567"/>
        <end position="595"/>
    </location>
</feature>
<dbReference type="InterPro" id="IPR037796">
    <property type="entry name" value="TAF6"/>
</dbReference>
<feature type="compositionally biased region" description="Basic and acidic residues" evidence="8">
    <location>
        <begin position="435"/>
        <end position="447"/>
    </location>
</feature>
<evidence type="ECO:0000256" key="7">
    <source>
        <dbReference type="ARBA" id="ARBA00023242"/>
    </source>
</evidence>
<dbReference type="SUPFAM" id="SSF48371">
    <property type="entry name" value="ARM repeat"/>
    <property type="match status" value="1"/>
</dbReference>
<sequence>MSDGKRLPDEKRYALMSKHSIRAFAESVGITDVSDEVASILQEDVIYRLREVIQNSCQFMRHARRKRLTCSDFNKALRNVDVQPIIGHGSSETCPFQQSKEADLYFVEDADVNLASLASSKIVPTHLGCTTVKAQWLAVEGTHKGPGLPHGAQGRVASKAVKGVSADLLAYYNNITKAILGSDVQLMKLALTDLRVNTKISPLLPFFINFVSNGVKTASHDVTQLTKLLHTVRAVISNTSLFLEPRPYLELLLQAVLYCLLEPASINPLYDDWTLRDYAARLLTQIIRDWDSTLNQLKQQTLSALQEVLYDLARPFSSHYGAIIGLTALGAQAVEDVLLPHIPTYWQHLQAVMEGKSFANAQKKAEGCHVTGAIQMAAECIIRTRGSRLLRCQDTAPERTTDTARKTSLEPVTGGNRSSPSVREPSVIPNTSTPVKRESPPPDRDDPAWSAVHLTDQSDLIGPVITLPENTNPYQVLADLYSELYEYCGDSLAGKLPIHTVTNWESPRKKEVHVTFEDEHSHKTGEQLLQEFLDTPYPVAMDTAQAGEAKGENQSADGTVEDMDYDLDEKSEKSEPSERSSRSERSHSDESMSFLGDDADLTVKATVSDPSLGIKLTITKRPKVKPLSPEPHKMKEVSRRSSRHTAALVFDSSFRCRTRATFLFQLHGCEQIHGAGEMRSLSGHRSPVSSPVNTFSRLSARLKPYGRRKQWKGTLPSRVSIPSSIQTIL</sequence>
<reference evidence="10" key="1">
    <citation type="journal article" date="2023" name="Mol. Biol. Evol.">
        <title>Third-Generation Sequencing Reveals the Adaptive Role of the Epigenome in Three Deep-Sea Polychaetes.</title>
        <authorList>
            <person name="Perez M."/>
            <person name="Aroh O."/>
            <person name="Sun Y."/>
            <person name="Lan Y."/>
            <person name="Juniper S.K."/>
            <person name="Young C.R."/>
            <person name="Angers B."/>
            <person name="Qian P.Y."/>
        </authorList>
    </citation>
    <scope>NUCLEOTIDE SEQUENCE</scope>
    <source>
        <strain evidence="10">R07B-5</strain>
    </source>
</reference>
<keyword evidence="6" id="KW-0804">Transcription</keyword>
<dbReference type="Pfam" id="PF07571">
    <property type="entry name" value="TAF6_C"/>
    <property type="match status" value="1"/>
</dbReference>
<comment type="subcellular location">
    <subcellularLocation>
        <location evidence="1">Nucleus</location>
    </subcellularLocation>
</comment>
<dbReference type="CDD" id="cd22932">
    <property type="entry name" value="HFD_TAF6L"/>
    <property type="match status" value="1"/>
</dbReference>
<evidence type="ECO:0000256" key="4">
    <source>
        <dbReference type="ARBA" id="ARBA00020836"/>
    </source>
</evidence>
<dbReference type="SMART" id="SM00803">
    <property type="entry name" value="TAF"/>
    <property type="match status" value="1"/>
</dbReference>
<evidence type="ECO:0000256" key="1">
    <source>
        <dbReference type="ARBA" id="ARBA00004123"/>
    </source>
</evidence>
<proteinExistence type="inferred from homology"/>
<dbReference type="CDD" id="cd08050">
    <property type="entry name" value="TAF6C"/>
    <property type="match status" value="1"/>
</dbReference>
<dbReference type="EMBL" id="JAODUO010001133">
    <property type="protein sequence ID" value="KAK2170828.1"/>
    <property type="molecule type" value="Genomic_DNA"/>
</dbReference>
<evidence type="ECO:0000256" key="3">
    <source>
        <dbReference type="ARBA" id="ARBA00011538"/>
    </source>
</evidence>
<dbReference type="GO" id="GO:0016251">
    <property type="term" value="F:RNA polymerase II general transcription initiation factor activity"/>
    <property type="evidence" value="ECO:0007669"/>
    <property type="project" value="InterPro"/>
</dbReference>
<evidence type="ECO:0000256" key="8">
    <source>
        <dbReference type="SAM" id="MobiDB-lite"/>
    </source>
</evidence>
<dbReference type="Proteomes" id="UP001209878">
    <property type="component" value="Unassembled WGS sequence"/>
</dbReference>
<evidence type="ECO:0000259" key="9">
    <source>
        <dbReference type="SMART" id="SM00803"/>
    </source>
</evidence>
<comment type="subunit">
    <text evidence="3">The nucleosome is a histone octamer containing two molecules each of H2A, H2B, H3 and H4 assembled in one H3-H4 heterotetramer and two H2A-H2B heterodimers. The octamer wraps approximately 147 bp of DNA.</text>
</comment>
<dbReference type="InterPro" id="IPR011442">
    <property type="entry name" value="TAF6_C"/>
</dbReference>
<protein>
    <recommendedName>
        <fullName evidence="4">Histone H4</fullName>
    </recommendedName>
</protein>
<dbReference type="PANTHER" id="PTHR10221:SF22">
    <property type="entry name" value="TAF6-LIKE RNA POLYMERASE II P300_CBP-ASSOCIATED FACTOR-ASSOCIATED FACTOR 65 KDA SUBUNIT 6L"/>
    <property type="match status" value="1"/>
</dbReference>
<feature type="region of interest" description="Disordered" evidence="8">
    <location>
        <begin position="393"/>
        <end position="449"/>
    </location>
</feature>
<feature type="domain" description="TATA box binding protein associated factor (TAF) histone-like fold" evidence="9">
    <location>
        <begin position="14"/>
        <end position="78"/>
    </location>
</feature>
<feature type="compositionally biased region" description="Basic and acidic residues" evidence="8">
    <location>
        <begin position="396"/>
        <end position="408"/>
    </location>
</feature>
<dbReference type="SUPFAM" id="SSF47113">
    <property type="entry name" value="Histone-fold"/>
    <property type="match status" value="1"/>
</dbReference>
<dbReference type="FunFam" id="1.10.20.10:FF:000040">
    <property type="entry name" value="TAF6-like RNA polymerase II p300/CBP-associated factor-associated factor 65 kDa subunit 6L"/>
    <property type="match status" value="1"/>
</dbReference>
<accession>A0AAD9NJH4</accession>
<dbReference type="InterPro" id="IPR016024">
    <property type="entry name" value="ARM-type_fold"/>
</dbReference>
<dbReference type="GO" id="GO:0046982">
    <property type="term" value="F:protein heterodimerization activity"/>
    <property type="evidence" value="ECO:0007669"/>
    <property type="project" value="InterPro"/>
</dbReference>
<evidence type="ECO:0000256" key="5">
    <source>
        <dbReference type="ARBA" id="ARBA00023015"/>
    </source>
</evidence>
<dbReference type="GO" id="GO:0051123">
    <property type="term" value="P:RNA polymerase II preinitiation complex assembly"/>
    <property type="evidence" value="ECO:0007669"/>
    <property type="project" value="TreeGrafter"/>
</dbReference>
<dbReference type="InterPro" id="IPR046344">
    <property type="entry name" value="TAF6_C_sf"/>
</dbReference>
<gene>
    <name evidence="10" type="ORF">NP493_1135g00038</name>
</gene>
<dbReference type="Gene3D" id="1.10.20.10">
    <property type="entry name" value="Histone, subunit A"/>
    <property type="match status" value="1"/>
</dbReference>
<keyword evidence="11" id="KW-1185">Reference proteome</keyword>
<keyword evidence="5" id="KW-0805">Transcription regulation</keyword>
<dbReference type="AlphaFoldDB" id="A0AAD9NJH4"/>